<gene>
    <name evidence="2" type="ORF">NPRO_07620</name>
</gene>
<accession>A0A809S3J9</accession>
<evidence type="ECO:0000313" key="2">
    <source>
        <dbReference type="EMBL" id="BBO23167.1"/>
    </source>
</evidence>
<name>A0A809S3J9_9BACT</name>
<feature type="transmembrane region" description="Helical" evidence="1">
    <location>
        <begin position="21"/>
        <end position="41"/>
    </location>
</feature>
<keyword evidence="1" id="KW-1133">Transmembrane helix</keyword>
<keyword evidence="1" id="KW-0812">Transmembrane</keyword>
<organism evidence="2 3">
    <name type="scientific">Candidatus Nitrosymbiomonas proteolyticus</name>
    <dbReference type="NCBI Taxonomy" id="2608984"/>
    <lineage>
        <taxon>Bacteria</taxon>
        <taxon>Bacillati</taxon>
        <taxon>Armatimonadota</taxon>
        <taxon>Armatimonadota incertae sedis</taxon>
        <taxon>Candidatus Nitrosymbiomonas</taxon>
    </lineage>
</organism>
<reference evidence="2" key="1">
    <citation type="journal article" name="DNA Res.">
        <title>The physiological potential of anammox bacteria as revealed by their core genome structure.</title>
        <authorList>
            <person name="Okubo T."/>
            <person name="Toyoda A."/>
            <person name="Fukuhara K."/>
            <person name="Uchiyama I."/>
            <person name="Harigaya Y."/>
            <person name="Kuroiwa M."/>
            <person name="Suzuki T."/>
            <person name="Murakami Y."/>
            <person name="Suwa Y."/>
            <person name="Takami H."/>
        </authorList>
    </citation>
    <scope>NUCLEOTIDE SEQUENCE</scope>
    <source>
        <strain evidence="2">317325-2</strain>
    </source>
</reference>
<keyword evidence="1" id="KW-0472">Membrane</keyword>
<dbReference type="EMBL" id="AP021858">
    <property type="protein sequence ID" value="BBO23167.1"/>
    <property type="molecule type" value="Genomic_DNA"/>
</dbReference>
<proteinExistence type="predicted"/>
<evidence type="ECO:0000313" key="3">
    <source>
        <dbReference type="Proteomes" id="UP000662873"/>
    </source>
</evidence>
<protein>
    <submittedName>
        <fullName evidence="2">Uncharacterized protein</fullName>
    </submittedName>
</protein>
<dbReference type="AlphaFoldDB" id="A0A809S3J9"/>
<dbReference type="Proteomes" id="UP000662873">
    <property type="component" value="Chromosome"/>
</dbReference>
<dbReference type="KEGG" id="npy:NPRO_07620"/>
<sequence length="166" mass="17527">MGERRGVIIDVMRRTRSVIHMVAMLVLLAGFVPTSVIASLFNTSCKMDCCVGKSTHEAADPVCVKGCETEKGHKSKPAQSIKESQSDDCKCSISSVPGTPQPDIAATVASSFQISKVVADLPVERKGILAFLEPESEPGIFGTDSGPPTFGPNYVSLGRAPPVHLA</sequence>
<evidence type="ECO:0000256" key="1">
    <source>
        <dbReference type="SAM" id="Phobius"/>
    </source>
</evidence>